<keyword evidence="4" id="KW-1185">Reference proteome</keyword>
<dbReference type="Proteomes" id="UP000184423">
    <property type="component" value="Unassembled WGS sequence"/>
</dbReference>
<dbReference type="CDD" id="cd06533">
    <property type="entry name" value="Glyco_transf_WecG_TagA"/>
    <property type="match status" value="1"/>
</dbReference>
<protein>
    <submittedName>
        <fullName evidence="3">N-acetylglucosaminyldiphosphoundecaprenol N-acetyl-beta-D-mannosaminyltransferase</fullName>
    </submittedName>
</protein>
<dbReference type="NCBIfam" id="TIGR00696">
    <property type="entry name" value="wecG_tagA_cpsF"/>
    <property type="match status" value="1"/>
</dbReference>
<dbReference type="EMBL" id="FQVG01000001">
    <property type="protein sequence ID" value="SHE28280.1"/>
    <property type="molecule type" value="Genomic_DNA"/>
</dbReference>
<dbReference type="RefSeq" id="WP_051350574.1">
    <property type="nucleotide sequence ID" value="NZ_FQVG01000001.1"/>
</dbReference>
<evidence type="ECO:0000313" key="4">
    <source>
        <dbReference type="Proteomes" id="UP000184423"/>
    </source>
</evidence>
<keyword evidence="1" id="KW-0328">Glycosyltransferase</keyword>
<gene>
    <name evidence="3" type="ORF">SAMN02746091_00047</name>
</gene>
<dbReference type="PANTHER" id="PTHR34136:SF1">
    <property type="entry name" value="UDP-N-ACETYL-D-MANNOSAMINURONIC ACID TRANSFERASE"/>
    <property type="match status" value="1"/>
</dbReference>
<reference evidence="4" key="1">
    <citation type="submission" date="2016-11" db="EMBL/GenBank/DDBJ databases">
        <authorList>
            <person name="Varghese N."/>
            <person name="Submissions S."/>
        </authorList>
    </citation>
    <scope>NUCLEOTIDE SEQUENCE [LARGE SCALE GENOMIC DNA]</scope>
    <source>
        <strain evidence="4">DSM 10124</strain>
    </source>
</reference>
<evidence type="ECO:0000313" key="3">
    <source>
        <dbReference type="EMBL" id="SHE28280.1"/>
    </source>
</evidence>
<name>A0A1M4S7W4_9CLOT</name>
<organism evidence="3 4">
    <name type="scientific">Caloramator proteoclasticus DSM 10124</name>
    <dbReference type="NCBI Taxonomy" id="1121262"/>
    <lineage>
        <taxon>Bacteria</taxon>
        <taxon>Bacillati</taxon>
        <taxon>Bacillota</taxon>
        <taxon>Clostridia</taxon>
        <taxon>Eubacteriales</taxon>
        <taxon>Clostridiaceae</taxon>
        <taxon>Caloramator</taxon>
    </lineage>
</organism>
<accession>A0A1M4S7W4</accession>
<dbReference type="GO" id="GO:0016758">
    <property type="term" value="F:hexosyltransferase activity"/>
    <property type="evidence" value="ECO:0007669"/>
    <property type="project" value="TreeGrafter"/>
</dbReference>
<dbReference type="PANTHER" id="PTHR34136">
    <property type="match status" value="1"/>
</dbReference>
<dbReference type="InterPro" id="IPR004629">
    <property type="entry name" value="WecG_TagA_CpsF"/>
</dbReference>
<evidence type="ECO:0000256" key="1">
    <source>
        <dbReference type="ARBA" id="ARBA00022676"/>
    </source>
</evidence>
<sequence>MFNITPILGFKFIYGNFKDIIDYLFTLDKICLYSANGEILNNIIFNNLPLVEKYYLIPDGISAVYFAKKINGVEVNKIAGIEVMQYIVNNKGDRPIYLFGAKQEVNNRLTEKLKRQGVNVVGNKCGFGYDEGKVIEEINNSGAEILFVALGSPLQEEFIYRAFNKLNVRLIVPVGGAFDVLSGYKRRAPKVFIRLKLEWFWRALNEPKRFKKIFSILLFNFYILELSLKLKQLNLNYATQEEEM</sequence>
<keyword evidence="2 3" id="KW-0808">Transferase</keyword>
<dbReference type="Pfam" id="PF03808">
    <property type="entry name" value="Glyco_tran_WecG"/>
    <property type="match status" value="1"/>
</dbReference>
<proteinExistence type="predicted"/>
<evidence type="ECO:0000256" key="2">
    <source>
        <dbReference type="ARBA" id="ARBA00022679"/>
    </source>
</evidence>
<dbReference type="AlphaFoldDB" id="A0A1M4S7W4"/>